<dbReference type="Proteomes" id="UP000276991">
    <property type="component" value="Unassembled WGS sequence"/>
</dbReference>
<evidence type="ECO:0008006" key="6">
    <source>
        <dbReference type="Google" id="ProtNLM"/>
    </source>
</evidence>
<reference evidence="4 5" key="1">
    <citation type="submission" date="2018-08" db="EMBL/GenBank/DDBJ databases">
        <authorList>
            <person name="Laetsch R D."/>
            <person name="Stevens L."/>
            <person name="Kumar S."/>
            <person name="Blaxter L. M."/>
        </authorList>
    </citation>
    <scope>NUCLEOTIDE SEQUENCE [LARGE SCALE GENOMIC DNA]</scope>
</reference>
<feature type="domain" description="Methyl-CpG binding protein 2/3 C-terminal" evidence="2">
    <location>
        <begin position="121"/>
        <end position="210"/>
    </location>
</feature>
<sequence>MGRTKGSEAGNLSVTKRGMKGSKDRGVAVTAKSGFDGPLNAPWRKTVSIFKQPVTLVHTTSRETKNPTNEQLRRVCASSNLKKKTDKPRQLYWAKSLENLCAMVPICNADRITIEGNEHIAHSLDLAGKMEPALGIIGTDGSAASLCSALHGFGASVITGQTAAKKQLDSNPSSNTNVDQPFIQPVSVSEQDIQHQERRVLDMRRRLQEAHYSSVPVRLCRQRSIAGEISRKLKQRKISEAFGKFKAIKRTDESIRA</sequence>
<dbReference type="GO" id="GO:0005634">
    <property type="term" value="C:nucleus"/>
    <property type="evidence" value="ECO:0007669"/>
    <property type="project" value="UniProtKB-ARBA"/>
</dbReference>
<dbReference type="EMBL" id="UPTC01000127">
    <property type="protein sequence ID" value="VBB26637.1"/>
    <property type="molecule type" value="Genomic_DNA"/>
</dbReference>
<dbReference type="AlphaFoldDB" id="A0A498S0B9"/>
<proteinExistence type="predicted"/>
<dbReference type="Pfam" id="PF14048">
    <property type="entry name" value="MBD_C"/>
    <property type="match status" value="1"/>
</dbReference>
<dbReference type="OrthoDB" id="10072024at2759"/>
<name>A0A498S0B9_ACAVI</name>
<dbReference type="InterPro" id="IPR025884">
    <property type="entry name" value="MeCpG-bd_2/3_C_dom"/>
</dbReference>
<evidence type="ECO:0000313" key="4">
    <source>
        <dbReference type="EMBL" id="VBB26637.1"/>
    </source>
</evidence>
<keyword evidence="5" id="KW-1185">Reference proteome</keyword>
<gene>
    <name evidence="4" type="ORF">NAV_LOCUS1467</name>
</gene>
<feature type="region of interest" description="Disordered" evidence="1">
    <location>
        <begin position="1"/>
        <end position="25"/>
    </location>
</feature>
<organism evidence="4 5">
    <name type="scientific">Acanthocheilonema viteae</name>
    <name type="common">Filarial nematode worm</name>
    <name type="synonym">Dipetalonema viteae</name>
    <dbReference type="NCBI Taxonomy" id="6277"/>
    <lineage>
        <taxon>Eukaryota</taxon>
        <taxon>Metazoa</taxon>
        <taxon>Ecdysozoa</taxon>
        <taxon>Nematoda</taxon>
        <taxon>Chromadorea</taxon>
        <taxon>Rhabditida</taxon>
        <taxon>Spirurina</taxon>
        <taxon>Spiruromorpha</taxon>
        <taxon>Filarioidea</taxon>
        <taxon>Onchocercidae</taxon>
        <taxon>Acanthocheilonema</taxon>
    </lineage>
</organism>
<feature type="domain" description="Methyl-CpG-binding" evidence="3">
    <location>
        <begin position="32"/>
        <end position="102"/>
    </location>
</feature>
<dbReference type="STRING" id="6277.A0A498S0B9"/>
<evidence type="ECO:0000259" key="3">
    <source>
        <dbReference type="Pfam" id="PF16564"/>
    </source>
</evidence>
<evidence type="ECO:0000259" key="2">
    <source>
        <dbReference type="Pfam" id="PF14048"/>
    </source>
</evidence>
<dbReference type="Pfam" id="PF16564">
    <property type="entry name" value="MBDa"/>
    <property type="match status" value="1"/>
</dbReference>
<dbReference type="InterPro" id="IPR032343">
    <property type="entry name" value="MBD2/MBD3_p55-bd"/>
</dbReference>
<accession>A0A498S0B9</accession>
<protein>
    <recommendedName>
        <fullName evidence="6">Methyl-CpG binding protein 2/3 C-terminal domain-containing protein</fullName>
    </recommendedName>
</protein>
<evidence type="ECO:0000313" key="5">
    <source>
        <dbReference type="Proteomes" id="UP000276991"/>
    </source>
</evidence>
<evidence type="ECO:0000256" key="1">
    <source>
        <dbReference type="SAM" id="MobiDB-lite"/>
    </source>
</evidence>